<evidence type="ECO:0000313" key="2">
    <source>
        <dbReference type="EMBL" id="CAF0973771.1"/>
    </source>
</evidence>
<evidence type="ECO:0000313" key="3">
    <source>
        <dbReference type="Proteomes" id="UP000663877"/>
    </source>
</evidence>
<feature type="compositionally biased region" description="Polar residues" evidence="1">
    <location>
        <begin position="1"/>
        <end position="10"/>
    </location>
</feature>
<protein>
    <submittedName>
        <fullName evidence="2">Uncharacterized protein</fullName>
    </submittedName>
</protein>
<reference evidence="2" key="1">
    <citation type="submission" date="2021-02" db="EMBL/GenBank/DDBJ databases">
        <authorList>
            <person name="Nowell W R."/>
        </authorList>
    </citation>
    <scope>NUCLEOTIDE SEQUENCE</scope>
</reference>
<feature type="region of interest" description="Disordered" evidence="1">
    <location>
        <begin position="1"/>
        <end position="24"/>
    </location>
</feature>
<gene>
    <name evidence="2" type="ORF">BJG266_LOCUS14481</name>
</gene>
<dbReference type="Proteomes" id="UP000663877">
    <property type="component" value="Unassembled WGS sequence"/>
</dbReference>
<name>A0A814ETL8_9BILA</name>
<dbReference type="EMBL" id="CAJNOI010000061">
    <property type="protein sequence ID" value="CAF0973771.1"/>
    <property type="molecule type" value="Genomic_DNA"/>
</dbReference>
<accession>A0A814ETL8</accession>
<dbReference type="AlphaFoldDB" id="A0A814ETL8"/>
<organism evidence="2 3">
    <name type="scientific">Adineta steineri</name>
    <dbReference type="NCBI Taxonomy" id="433720"/>
    <lineage>
        <taxon>Eukaryota</taxon>
        <taxon>Metazoa</taxon>
        <taxon>Spiralia</taxon>
        <taxon>Gnathifera</taxon>
        <taxon>Rotifera</taxon>
        <taxon>Eurotatoria</taxon>
        <taxon>Bdelloidea</taxon>
        <taxon>Adinetida</taxon>
        <taxon>Adinetidae</taxon>
        <taxon>Adineta</taxon>
    </lineage>
</organism>
<proteinExistence type="predicted"/>
<sequence>MLRTKVNPTAHSRPDKQSAEEIIKRNSPGYAVGGEDKDHFWRMVTLSIEYLMGVGIHSFAIDVVTCSALDFDISI</sequence>
<evidence type="ECO:0000256" key="1">
    <source>
        <dbReference type="SAM" id="MobiDB-lite"/>
    </source>
</evidence>
<comment type="caution">
    <text evidence="2">The sequence shown here is derived from an EMBL/GenBank/DDBJ whole genome shotgun (WGS) entry which is preliminary data.</text>
</comment>
<feature type="compositionally biased region" description="Basic and acidic residues" evidence="1">
    <location>
        <begin position="12"/>
        <end position="24"/>
    </location>
</feature>